<sequence length="125" mass="13973">MAVLGLPPSSSRDASQFEFDPALLQRHQINSTLGMGPTTIREKRPRDSKHAPSATKRHWYQDELFYIRQGCYIFTLAGVDRKVFADDPQPIRISAGARHVPKVDDACEEEHVIEVSSLLSPKGAD</sequence>
<feature type="region of interest" description="Disordered" evidence="1">
    <location>
        <begin position="28"/>
        <end position="55"/>
    </location>
</feature>
<name>A0A139HEY3_9PEZI</name>
<evidence type="ECO:0000256" key="1">
    <source>
        <dbReference type="SAM" id="MobiDB-lite"/>
    </source>
</evidence>
<reference evidence="2 3" key="1">
    <citation type="submission" date="2015-07" db="EMBL/GenBank/DDBJ databases">
        <title>Comparative genomics of the Sigatoka disease complex on banana suggests a link between parallel evolutionary changes in Pseudocercospora fijiensis and Pseudocercospora eumusae and increased virulence on the banana host.</title>
        <authorList>
            <person name="Chang T.-C."/>
            <person name="Salvucci A."/>
            <person name="Crous P.W."/>
            <person name="Stergiopoulos I."/>
        </authorList>
    </citation>
    <scope>NUCLEOTIDE SEQUENCE [LARGE SCALE GENOMIC DNA]</scope>
    <source>
        <strain evidence="2 3">CBS 114824</strain>
    </source>
</reference>
<dbReference type="OrthoDB" id="9976870at2759"/>
<keyword evidence="3" id="KW-1185">Reference proteome</keyword>
<dbReference type="AlphaFoldDB" id="A0A139HEY3"/>
<comment type="caution">
    <text evidence="2">The sequence shown here is derived from an EMBL/GenBank/DDBJ whole genome shotgun (WGS) entry which is preliminary data.</text>
</comment>
<organism evidence="2 3">
    <name type="scientific">Pseudocercospora eumusae</name>
    <dbReference type="NCBI Taxonomy" id="321146"/>
    <lineage>
        <taxon>Eukaryota</taxon>
        <taxon>Fungi</taxon>
        <taxon>Dikarya</taxon>
        <taxon>Ascomycota</taxon>
        <taxon>Pezizomycotina</taxon>
        <taxon>Dothideomycetes</taxon>
        <taxon>Dothideomycetidae</taxon>
        <taxon>Mycosphaerellales</taxon>
        <taxon>Mycosphaerellaceae</taxon>
        <taxon>Pseudocercospora</taxon>
    </lineage>
</organism>
<accession>A0A139HEY3</accession>
<protein>
    <submittedName>
        <fullName evidence="2">Uncharacterized protein</fullName>
    </submittedName>
</protein>
<feature type="compositionally biased region" description="Basic and acidic residues" evidence="1">
    <location>
        <begin position="40"/>
        <end position="50"/>
    </location>
</feature>
<proteinExistence type="predicted"/>
<dbReference type="EMBL" id="LFZN01000063">
    <property type="protein sequence ID" value="KXT01035.1"/>
    <property type="molecule type" value="Genomic_DNA"/>
</dbReference>
<evidence type="ECO:0000313" key="3">
    <source>
        <dbReference type="Proteomes" id="UP000070133"/>
    </source>
</evidence>
<dbReference type="STRING" id="321146.A0A139HEY3"/>
<evidence type="ECO:0000313" key="2">
    <source>
        <dbReference type="EMBL" id="KXT01035.1"/>
    </source>
</evidence>
<gene>
    <name evidence="2" type="ORF">AC578_4435</name>
</gene>
<dbReference type="Proteomes" id="UP000070133">
    <property type="component" value="Unassembled WGS sequence"/>
</dbReference>